<dbReference type="InterPro" id="IPR036772">
    <property type="entry name" value="SRCR-like_dom_sf"/>
</dbReference>
<dbReference type="GO" id="GO:0016020">
    <property type="term" value="C:membrane"/>
    <property type="evidence" value="ECO:0007669"/>
    <property type="project" value="InterPro"/>
</dbReference>
<accession>A0A8B8AFB6</accession>
<dbReference type="PANTHER" id="PTHR48071:SF18">
    <property type="entry name" value="DELETED IN MALIGNANT BRAIN TUMORS 1 PROTEIN-RELATED"/>
    <property type="match status" value="1"/>
</dbReference>
<dbReference type="Pfam" id="PF00530">
    <property type="entry name" value="SRCR"/>
    <property type="match status" value="2"/>
</dbReference>
<keyword evidence="5" id="KW-1185">Reference proteome</keyword>
<dbReference type="KEGG" id="cvn:111101151"/>
<dbReference type="FunFam" id="3.10.250.10:FF:000011">
    <property type="entry name" value="Scavenger receptor class A member 5"/>
    <property type="match status" value="2"/>
</dbReference>
<dbReference type="PRINTS" id="PR00258">
    <property type="entry name" value="SPERACTRCPTR"/>
</dbReference>
<reference evidence="6" key="1">
    <citation type="submission" date="2025-08" db="UniProtKB">
        <authorList>
            <consortium name="RefSeq"/>
        </authorList>
    </citation>
    <scope>IDENTIFICATION</scope>
    <source>
        <tissue evidence="6">Whole sample</tissue>
    </source>
</reference>
<gene>
    <name evidence="6" type="primary">LOC111101151</name>
</gene>
<keyword evidence="1 3" id="KW-1015">Disulfide bond</keyword>
<dbReference type="OrthoDB" id="6286334at2759"/>
<feature type="disulfide bond" evidence="3">
    <location>
        <begin position="145"/>
        <end position="209"/>
    </location>
</feature>
<dbReference type="Gene3D" id="3.10.250.10">
    <property type="entry name" value="SRCR-like domain"/>
    <property type="match status" value="2"/>
</dbReference>
<dbReference type="PROSITE" id="PS00420">
    <property type="entry name" value="SRCR_1"/>
    <property type="match status" value="1"/>
</dbReference>
<sequence>MEVRTQRLEDFYDFSTVRLVDGKNNGEGRVEIYYKHRWGTVCDNTFTKFEAMVVCKQLGYAWTGAVQKQNAPYGPGTGSFVLDTFNCVGAETSIVRCDHKGPLNNSCSHNEDVGVICFSVRLVGGSYYSEGRVVVTFGDTDGTVCDDNWDHRDARVVCRMLGYRGAAEAFSSAHFGAGTGQIWMDDVHCRDNEVSLAQCSFNGFGAHDCSHGEDAGVRCHH</sequence>
<evidence type="ECO:0000256" key="1">
    <source>
        <dbReference type="ARBA" id="ARBA00023157"/>
    </source>
</evidence>
<evidence type="ECO:0000256" key="2">
    <source>
        <dbReference type="ARBA" id="ARBA00023180"/>
    </source>
</evidence>
<comment type="caution">
    <text evidence="3">Lacks conserved residue(s) required for the propagation of feature annotation.</text>
</comment>
<feature type="domain" description="SRCR" evidence="4">
    <location>
        <begin position="120"/>
        <end position="220"/>
    </location>
</feature>
<feature type="domain" description="SRCR" evidence="4">
    <location>
        <begin position="17"/>
        <end position="118"/>
    </location>
</feature>
<dbReference type="PANTHER" id="PTHR48071">
    <property type="entry name" value="SRCR DOMAIN-CONTAINING PROTEIN"/>
    <property type="match status" value="1"/>
</dbReference>
<feature type="disulfide bond" evidence="3">
    <location>
        <begin position="87"/>
        <end position="97"/>
    </location>
</feature>
<dbReference type="SMART" id="SM00202">
    <property type="entry name" value="SR"/>
    <property type="match status" value="2"/>
</dbReference>
<dbReference type="RefSeq" id="XP_022289203.1">
    <property type="nucleotide sequence ID" value="XM_022433495.1"/>
</dbReference>
<dbReference type="AlphaFoldDB" id="A0A8B8AFB6"/>
<keyword evidence="2" id="KW-0325">Glycoprotein</keyword>
<dbReference type="SUPFAM" id="SSF56487">
    <property type="entry name" value="SRCR-like"/>
    <property type="match status" value="2"/>
</dbReference>
<dbReference type="PROSITE" id="PS50287">
    <property type="entry name" value="SRCR_2"/>
    <property type="match status" value="2"/>
</dbReference>
<organism evidence="5 6">
    <name type="scientific">Crassostrea virginica</name>
    <name type="common">Eastern oyster</name>
    <dbReference type="NCBI Taxonomy" id="6565"/>
    <lineage>
        <taxon>Eukaryota</taxon>
        <taxon>Metazoa</taxon>
        <taxon>Spiralia</taxon>
        <taxon>Lophotrochozoa</taxon>
        <taxon>Mollusca</taxon>
        <taxon>Bivalvia</taxon>
        <taxon>Autobranchia</taxon>
        <taxon>Pteriomorphia</taxon>
        <taxon>Ostreida</taxon>
        <taxon>Ostreoidea</taxon>
        <taxon>Ostreidae</taxon>
        <taxon>Crassostrea</taxon>
    </lineage>
</organism>
<evidence type="ECO:0000256" key="3">
    <source>
        <dbReference type="PROSITE-ProRule" id="PRU00196"/>
    </source>
</evidence>
<evidence type="ECO:0000313" key="5">
    <source>
        <dbReference type="Proteomes" id="UP000694844"/>
    </source>
</evidence>
<name>A0A8B8AFB6_CRAVI</name>
<evidence type="ECO:0000259" key="4">
    <source>
        <dbReference type="PROSITE" id="PS50287"/>
    </source>
</evidence>
<feature type="disulfide bond" evidence="3">
    <location>
        <begin position="189"/>
        <end position="199"/>
    </location>
</feature>
<dbReference type="Proteomes" id="UP000694844">
    <property type="component" value="Chromosome 6"/>
</dbReference>
<feature type="disulfide bond" evidence="3">
    <location>
        <begin position="158"/>
        <end position="219"/>
    </location>
</feature>
<dbReference type="GeneID" id="111101151"/>
<protein>
    <submittedName>
        <fullName evidence="6">Neurotrypsin-like isoform X1</fullName>
    </submittedName>
</protein>
<dbReference type="InterPro" id="IPR001190">
    <property type="entry name" value="SRCR"/>
</dbReference>
<proteinExistence type="predicted"/>
<evidence type="ECO:0000313" key="6">
    <source>
        <dbReference type="RefSeq" id="XP_022289203.1"/>
    </source>
</evidence>